<feature type="binding site" evidence="14">
    <location>
        <begin position="1487"/>
        <end position="1488"/>
    </location>
    <ligand>
        <name>S-adenosyl-L-methionine</name>
        <dbReference type="ChEBI" id="CHEBI:59789"/>
    </ligand>
</feature>
<dbReference type="Pfam" id="PF06839">
    <property type="entry name" value="Zn_ribbon_GRF"/>
    <property type="match status" value="1"/>
</dbReference>
<comment type="subcellular location">
    <subcellularLocation>
        <location evidence="14">Mitochondrion matrix</location>
    </subcellularLocation>
    <subcellularLocation>
        <location evidence="1 14">Nucleus</location>
    </subcellularLocation>
    <subcellularLocation>
        <location evidence="14">Cytoplasm</location>
    </subcellularLocation>
    <text evidence="14">Predominantly in the mitochondria and in the nucleus.</text>
</comment>
<accession>A0A5N6URU1</accession>
<dbReference type="InterPro" id="IPR047168">
    <property type="entry name" value="LEC1-like"/>
</dbReference>
<dbReference type="PROSITE" id="PS51999">
    <property type="entry name" value="ZF_GRF"/>
    <property type="match status" value="1"/>
</dbReference>
<protein>
    <recommendedName>
        <fullName evidence="14">tRNA (guanine(37)-N1)-methyltransferase</fullName>
        <ecNumber evidence="14">2.1.1.228</ecNumber>
    </recommendedName>
    <alternativeName>
        <fullName evidence="14">M1G-methyltransferase</fullName>
    </alternativeName>
    <alternativeName>
        <fullName evidence="14">tRNA [GM37] methyltransferase</fullName>
    </alternativeName>
    <alternativeName>
        <fullName evidence="14">tRNA methyltransferase 5</fullName>
    </alternativeName>
</protein>
<feature type="compositionally biased region" description="Basic and acidic residues" evidence="16">
    <location>
        <begin position="879"/>
        <end position="891"/>
    </location>
</feature>
<dbReference type="InterPro" id="IPR029063">
    <property type="entry name" value="SAM-dependent_MTases_sf"/>
</dbReference>
<feature type="compositionally biased region" description="Polar residues" evidence="16">
    <location>
        <begin position="997"/>
        <end position="1008"/>
    </location>
</feature>
<reference evidence="20 21" key="1">
    <citation type="submission" date="2019-04" db="EMBL/GenBank/DDBJ databases">
        <title>Friends and foes A comparative genomics study of 23 Aspergillus species from section Flavi.</title>
        <authorList>
            <consortium name="DOE Joint Genome Institute"/>
            <person name="Kjaerbolling I."/>
            <person name="Vesth T."/>
            <person name="Frisvad J.C."/>
            <person name="Nybo J.L."/>
            <person name="Theobald S."/>
            <person name="Kildgaard S."/>
            <person name="Isbrandt T."/>
            <person name="Kuo A."/>
            <person name="Sato A."/>
            <person name="Lyhne E.K."/>
            <person name="Kogle M.E."/>
            <person name="Wiebenga A."/>
            <person name="Kun R.S."/>
            <person name="Lubbers R.J."/>
            <person name="Makela M.R."/>
            <person name="Barry K."/>
            <person name="Chovatia M."/>
            <person name="Clum A."/>
            <person name="Daum C."/>
            <person name="Haridas S."/>
            <person name="He G."/>
            <person name="LaButti K."/>
            <person name="Lipzen A."/>
            <person name="Mondo S."/>
            <person name="Riley R."/>
            <person name="Salamov A."/>
            <person name="Simmons B.A."/>
            <person name="Magnuson J.K."/>
            <person name="Henrissat B."/>
            <person name="Mortensen U.H."/>
            <person name="Larsen T.O."/>
            <person name="Devries R.P."/>
            <person name="Grigoriev I.V."/>
            <person name="Machida M."/>
            <person name="Baker S.E."/>
            <person name="Andersen M.R."/>
        </authorList>
    </citation>
    <scope>NUCLEOTIDE SEQUENCE [LARGE SCALE GENOMIC DNA]</scope>
    <source>
        <strain evidence="20 21">CBS 117626</strain>
    </source>
</reference>
<evidence type="ECO:0000256" key="7">
    <source>
        <dbReference type="ARBA" id="ARBA00022694"/>
    </source>
</evidence>
<evidence type="ECO:0000256" key="8">
    <source>
        <dbReference type="ARBA" id="ARBA00022723"/>
    </source>
</evidence>
<feature type="compositionally biased region" description="Polar residues" evidence="16">
    <location>
        <begin position="962"/>
        <end position="974"/>
    </location>
</feature>
<evidence type="ECO:0000259" key="17">
    <source>
        <dbReference type="PROSITE" id="PS50195"/>
    </source>
</evidence>
<dbReference type="GO" id="GO:0008270">
    <property type="term" value="F:zinc ion binding"/>
    <property type="evidence" value="ECO:0007669"/>
    <property type="project" value="UniProtKB-KW"/>
</dbReference>
<evidence type="ECO:0000256" key="6">
    <source>
        <dbReference type="ARBA" id="ARBA00022691"/>
    </source>
</evidence>
<dbReference type="InterPro" id="IPR001683">
    <property type="entry name" value="PX_dom"/>
</dbReference>
<dbReference type="GO" id="GO:0006352">
    <property type="term" value="P:DNA-templated transcription initiation"/>
    <property type="evidence" value="ECO:0007669"/>
    <property type="project" value="InterPro"/>
</dbReference>
<evidence type="ECO:0000256" key="3">
    <source>
        <dbReference type="ARBA" id="ARBA00022490"/>
    </source>
</evidence>
<keyword evidence="21" id="KW-1185">Reference proteome</keyword>
<dbReference type="InterPro" id="IPR010997">
    <property type="entry name" value="HRDC-like_sf"/>
</dbReference>
<feature type="domain" description="GRF-type" evidence="19">
    <location>
        <begin position="907"/>
        <end position="949"/>
    </location>
</feature>
<evidence type="ECO:0000256" key="2">
    <source>
        <dbReference type="ARBA" id="ARBA00009775"/>
    </source>
</evidence>
<dbReference type="InterPro" id="IPR005574">
    <property type="entry name" value="Rpb4/RPC9"/>
</dbReference>
<evidence type="ECO:0000256" key="13">
    <source>
        <dbReference type="ARBA" id="ARBA00047783"/>
    </source>
</evidence>
<evidence type="ECO:0000256" key="10">
    <source>
        <dbReference type="ARBA" id="ARBA00022833"/>
    </source>
</evidence>
<keyword evidence="5 14" id="KW-0808">Transferase</keyword>
<name>A0A5N6URU1_ASPTM</name>
<evidence type="ECO:0000256" key="4">
    <source>
        <dbReference type="ARBA" id="ARBA00022603"/>
    </source>
</evidence>
<dbReference type="GO" id="GO:0005634">
    <property type="term" value="C:nucleus"/>
    <property type="evidence" value="ECO:0007669"/>
    <property type="project" value="UniProtKB-SubCell"/>
</dbReference>
<feature type="compositionally biased region" description="Acidic residues" evidence="16">
    <location>
        <begin position="1017"/>
        <end position="1029"/>
    </location>
</feature>
<comment type="similarity">
    <text evidence="2">Belongs to the class I-like SAM-binding methyltransferase superfamily. TRM5/TYW2 family.</text>
</comment>
<dbReference type="PANTHER" id="PTHR47185">
    <property type="entry name" value="PX DOMAIN-CONTAINING PROTEIN YPR097W"/>
    <property type="match status" value="1"/>
</dbReference>
<dbReference type="Pfam" id="PF12828">
    <property type="entry name" value="PXB"/>
    <property type="match status" value="1"/>
</dbReference>
<dbReference type="HAMAP" id="MF_03152">
    <property type="entry name" value="TRM5"/>
    <property type="match status" value="1"/>
</dbReference>
<dbReference type="InterPro" id="IPR030382">
    <property type="entry name" value="MeTrfase_TRM5/TYW2"/>
</dbReference>
<dbReference type="Pfam" id="PF12825">
    <property type="entry name" value="DUF3818"/>
    <property type="match status" value="1"/>
</dbReference>
<feature type="binding site" evidence="14">
    <location>
        <position position="1421"/>
    </location>
    <ligand>
        <name>S-adenosyl-L-methionine</name>
        <dbReference type="ChEBI" id="CHEBI:59789"/>
    </ligand>
</feature>
<keyword evidence="12 14" id="KW-0539">Nucleus</keyword>
<dbReference type="Gene3D" id="3.40.50.150">
    <property type="entry name" value="Vaccinia Virus protein VP39"/>
    <property type="match status" value="1"/>
</dbReference>
<dbReference type="SUPFAM" id="SSF47819">
    <property type="entry name" value="HRDC-like"/>
    <property type="match status" value="1"/>
</dbReference>
<dbReference type="Gene3D" id="3.30.300.110">
    <property type="entry name" value="Met-10+ protein-like domains"/>
    <property type="match status" value="1"/>
</dbReference>
<keyword evidence="7 14" id="KW-0819">tRNA processing</keyword>
<evidence type="ECO:0000256" key="14">
    <source>
        <dbReference type="HAMAP-Rule" id="MF_03152"/>
    </source>
</evidence>
<evidence type="ECO:0000256" key="11">
    <source>
        <dbReference type="ARBA" id="ARBA00023128"/>
    </source>
</evidence>
<dbReference type="Gene3D" id="1.20.1250.40">
    <property type="match status" value="1"/>
</dbReference>
<dbReference type="InterPro" id="IPR025792">
    <property type="entry name" value="tRNA_Gua_MeTrfase_euk"/>
</dbReference>
<dbReference type="InterPro" id="IPR056743">
    <property type="entry name" value="TRM5-TYW2-like_MTfase"/>
</dbReference>
<dbReference type="Pfam" id="PF02475">
    <property type="entry name" value="TRM5-TYW2_MTfase"/>
    <property type="match status" value="1"/>
</dbReference>
<keyword evidence="6 14" id="KW-0949">S-adenosyl-L-methionine</keyword>
<keyword evidence="10" id="KW-0862">Zinc</keyword>
<dbReference type="PANTHER" id="PTHR47185:SF1">
    <property type="entry name" value="PX DOMAIN-CONTAINING PROTEIN YPR097W"/>
    <property type="match status" value="1"/>
</dbReference>
<feature type="binding site" evidence="14">
    <location>
        <position position="1542"/>
    </location>
    <ligand>
        <name>S-adenosyl-L-methionine</name>
        <dbReference type="ChEBI" id="CHEBI:59789"/>
    </ligand>
</feature>
<dbReference type="InterPro" id="IPR036871">
    <property type="entry name" value="PX_dom_sf"/>
</dbReference>
<comment type="catalytic activity">
    <reaction evidence="13 14">
        <text>guanosine(37) in tRNA + S-adenosyl-L-methionine = N(1)-methylguanosine(37) in tRNA + S-adenosyl-L-homocysteine + H(+)</text>
        <dbReference type="Rhea" id="RHEA:36899"/>
        <dbReference type="Rhea" id="RHEA-COMP:10145"/>
        <dbReference type="Rhea" id="RHEA-COMP:10147"/>
        <dbReference type="ChEBI" id="CHEBI:15378"/>
        <dbReference type="ChEBI" id="CHEBI:57856"/>
        <dbReference type="ChEBI" id="CHEBI:59789"/>
        <dbReference type="ChEBI" id="CHEBI:73542"/>
        <dbReference type="ChEBI" id="CHEBI:74269"/>
        <dbReference type="EC" id="2.1.1.228"/>
    </reaction>
</comment>
<dbReference type="SUPFAM" id="SSF64268">
    <property type="entry name" value="PX domain"/>
    <property type="match status" value="1"/>
</dbReference>
<evidence type="ECO:0000259" key="19">
    <source>
        <dbReference type="PROSITE" id="PS51999"/>
    </source>
</evidence>
<dbReference type="GO" id="GO:0000166">
    <property type="term" value="F:nucleotide binding"/>
    <property type="evidence" value="ECO:0007669"/>
    <property type="project" value="InterPro"/>
</dbReference>
<comment type="similarity">
    <text evidence="14">Belongs to the TRM5 / TYW2 family.</text>
</comment>
<comment type="function">
    <text evidence="14">Specifically methylates the N1 position of guanosine-37 in various cytoplasmic and mitochondrial tRNAs. Methylation is not dependent on the nature of the nucleoside 5' of the target nucleoside. This is the first step in the biosynthesis of wybutosine (yW), a modified base adjacent to the anticodon of tRNAs and required for accurate decoding.</text>
</comment>
<feature type="compositionally biased region" description="Low complexity" evidence="16">
    <location>
        <begin position="266"/>
        <end position="292"/>
    </location>
</feature>
<dbReference type="GO" id="GO:0005759">
    <property type="term" value="C:mitochondrial matrix"/>
    <property type="evidence" value="ECO:0007669"/>
    <property type="project" value="UniProtKB-SubCell"/>
</dbReference>
<dbReference type="SMART" id="SM00657">
    <property type="entry name" value="RPOL4c"/>
    <property type="match status" value="1"/>
</dbReference>
<keyword evidence="11 14" id="KW-0496">Mitochondrion</keyword>
<feature type="region of interest" description="Disordered" evidence="16">
    <location>
        <begin position="962"/>
        <end position="1107"/>
    </location>
</feature>
<keyword evidence="9 15" id="KW-0863">Zinc-finger</keyword>
<dbReference type="InterPro" id="IPR038324">
    <property type="entry name" value="Rpb4/RPC9_sf"/>
</dbReference>
<dbReference type="OrthoDB" id="2117459at2759"/>
<dbReference type="FunFam" id="3.30.300.110:FF:000001">
    <property type="entry name" value="tRNA (guanine(37)-N1)-methyltransferase"/>
    <property type="match status" value="1"/>
</dbReference>
<evidence type="ECO:0000256" key="9">
    <source>
        <dbReference type="ARBA" id="ARBA00022771"/>
    </source>
</evidence>
<dbReference type="EC" id="2.1.1.228" evidence="14"/>
<dbReference type="FunFam" id="1.20.1250.40:FF:000003">
    <property type="entry name" value="DNA-directed RNA polymerase II subunit rpb4"/>
    <property type="match status" value="1"/>
</dbReference>
<feature type="domain" description="PX" evidence="17">
    <location>
        <begin position="198"/>
        <end position="381"/>
    </location>
</feature>
<dbReference type="Pfam" id="PF00787">
    <property type="entry name" value="PX"/>
    <property type="match status" value="1"/>
</dbReference>
<dbReference type="GO" id="GO:0052906">
    <property type="term" value="F:tRNA (guanine(37)-N1)-methyltransferase activity"/>
    <property type="evidence" value="ECO:0007669"/>
    <property type="project" value="UniProtKB-UniRule"/>
</dbReference>
<feature type="compositionally biased region" description="Acidic residues" evidence="16">
    <location>
        <begin position="853"/>
        <end position="868"/>
    </location>
</feature>
<dbReference type="SMART" id="SM00312">
    <property type="entry name" value="PX"/>
    <property type="match status" value="1"/>
</dbReference>
<dbReference type="InterPro" id="IPR010666">
    <property type="entry name" value="Znf_GRF"/>
</dbReference>
<evidence type="ECO:0000259" key="18">
    <source>
        <dbReference type="PROSITE" id="PS51684"/>
    </source>
</evidence>
<dbReference type="Pfam" id="PF25133">
    <property type="entry name" value="TYW2_N_2"/>
    <property type="match status" value="1"/>
</dbReference>
<feature type="domain" description="SAM-dependent methyltransferase TRM5/TYW2-type" evidence="18">
    <location>
        <begin position="1330"/>
        <end position="1646"/>
    </location>
</feature>
<dbReference type="InterPro" id="IPR006590">
    <property type="entry name" value="RNA_pol_Rpb4/RPC9_core"/>
</dbReference>
<dbReference type="PROSITE" id="PS51684">
    <property type="entry name" value="SAM_MT_TRM5_TYW2"/>
    <property type="match status" value="1"/>
</dbReference>
<dbReference type="PROSITE" id="PS50195">
    <property type="entry name" value="PX"/>
    <property type="match status" value="1"/>
</dbReference>
<dbReference type="EMBL" id="ML738646">
    <property type="protein sequence ID" value="KAE8161190.1"/>
    <property type="molecule type" value="Genomic_DNA"/>
</dbReference>
<dbReference type="InterPro" id="IPR024555">
    <property type="entry name" value="PX-associated"/>
</dbReference>
<feature type="binding site" evidence="14">
    <location>
        <begin position="1459"/>
        <end position="1460"/>
    </location>
    <ligand>
        <name>S-adenosyl-L-methionine</name>
        <dbReference type="ChEBI" id="CHEBI:59789"/>
    </ligand>
</feature>
<dbReference type="CDD" id="cd06869">
    <property type="entry name" value="PX_UP2_fungi"/>
    <property type="match status" value="1"/>
</dbReference>
<dbReference type="GO" id="GO:0030880">
    <property type="term" value="C:RNA polymerase complex"/>
    <property type="evidence" value="ECO:0007669"/>
    <property type="project" value="InterPro"/>
</dbReference>
<evidence type="ECO:0000313" key="21">
    <source>
        <dbReference type="Proteomes" id="UP000326950"/>
    </source>
</evidence>
<feature type="region of interest" description="Disordered" evidence="16">
    <location>
        <begin position="853"/>
        <end position="891"/>
    </location>
</feature>
<dbReference type="Gene3D" id="3.30.1520.10">
    <property type="entry name" value="Phox-like domain"/>
    <property type="match status" value="1"/>
</dbReference>
<dbReference type="InterPro" id="IPR024554">
    <property type="entry name" value="LEC1-like_C"/>
</dbReference>
<sequence>MHAENPLQSPAEVSSVGPQSESQNNALPGQILTGKQEHYLKRELIARQVQSEIVELNSPTALQRFGAPFRSEYGEVAPVDSELPILRYIFVHHVRNFPFLDQAREKEFWQDKLQVFLESFAKKHVSSSEDRLEETKRRKLARKCEKLVELMMVSGIPTASGYEERIQFSEIEVVDRGANDKGLLVNMPEGNAIHGWDVNVAAVRITSVRRTVRYHQHAEFILRVRREGKSDVFVARRYGDFAKLHKRLRTEFPGKPLPVLPRKNKSSTSSSFFSSADDDASSVSSLSSQSGSTPDEGPTSRNSLTPGNHLHRSTSRSSMRSSLGVSPKSPRISAETSRETVLYREEQRVSLRAFLRTLLQNKRAAESKALEEFLTADPVTLNEEELIDMQRRKEADAIRIEEQKRFYEIARQRAAELDVYMENFRRDIVESNGLTKLFAEIREKPTVEDLSPQYQKFAEWLRIEVAATLYHLFLAEDNSPELFAQFKRIHSLVPYTLMKNVIRIANPAAVMSGVLDLFLAQPFGSRSLLQRIFSMTLNDGIKQFQKAIDSLVSKVDDASLCQKLKAFTDSDEAIKNEIRAEAEDEDIDILVAILRSDRFSPELTPEQYGHVFNAYVAWNQAVESVDAEMREGAQWFANMKQLLKLYTRQRDKAMMLSIVEEPVTLQLFRDLFTIFYEPLVRVYKSANVYNSITDFAQFADDAIQVVEKCQRQDVSADPNQTVQSFIDLCERHQASFYKFVHEVHLHDNGLFGSLMGWIEDILDFLRHGPVGGKLDMNALLHGAKDVGQIDKDKALDEINALIKWHEDRKRWHLNKTRQKMAAEGTGNDPFPTFKGSDFGLDEGDLEDLAISDAESDPTDELDEEDDLDPISAERRRRVKQQDQLRRTAGEPVKPEVQEILKLAEPFGVIRPPAVKLQTKNHGINHGRWFYTCQRPQQQRCNFFLWASDAEAREKLTVISNSRTEPQDMPQTPTKSLRHGGTGLLTPQTDRLFRNAPGSRSRSFQTPSKSAKARMITEDSDEFDWDDTIPDEATTAQHKPRQPDFGQAASGSDFTPRKTPRTDSLTSPSKRKLSDMESAPSLTPTSMFSPGPTACRLPPASAEISMTPTPSKYKNALSADSAADTSELSLQAMRILENHNVVVSRKAQEELIELLNRHDVKTRGIIRGRDISRSVIKKKDEEIMKLKERIAVLDDLPTMFRPPVNRAMRVLDRSFFKKTVPLSAATVFKSSDISRVRGQLHKSRDLLGLPRTSSIREVKVDDEVKKCLLLRDGIKYDDATTWSPTINELVENGAVGIGRYDLELDYDYWTYADIMNAILPEDMLDELPQGFTQVGHVSHLNLREQYTPYKSLIAQVLKDKNPTIRTVIRKTEDVGAHSEFRTFPFEFLAGDEDMNVIQHEQDCEFRFDYSRVYWNSRLETEHRRLVNKFRSGEMVCDVMAGVGPFAVPAGKKKIFVWANDLNPHGYEVMQDAIRRNKVDKFVTPFNMDGRAFIRWSANELLQTKPVTVAIQKKQRRSAQKEETPAPPAEVYNRPTVFGHYVMNLPANAIEFLDAFPGVYAGKESLFAPHTSTPLPMVHVYCFSGHSENEVDDHKDICQRISERIGYTITPEDRVGGSGNAELELAIHNVRLVSPNKQMFCASFRLPKEVAFRLVHYISALRDLRYSTKMSVQLPPPTHRKRALPQGELEAASTLKLGADQNTHTLSLSEARLVINKVLENKRRGGKKYEEPENLTKTLDYLEVFARFKDEENIKAVERLLNSHTELEMFERSQLGSLCCDNAEEAKSLIPSLQHKISDGDLQELLDELTKLRNFTE</sequence>
<proteinExistence type="inferred from homology"/>
<gene>
    <name evidence="14" type="primary">TRM5</name>
    <name evidence="20" type="ORF">BDV40DRAFT_289548</name>
</gene>
<dbReference type="Pfam" id="PF03874">
    <property type="entry name" value="RNA_pol_Rpb4"/>
    <property type="match status" value="1"/>
</dbReference>
<dbReference type="Proteomes" id="UP000326950">
    <property type="component" value="Unassembled WGS sequence"/>
</dbReference>
<evidence type="ECO:0000256" key="5">
    <source>
        <dbReference type="ARBA" id="ARBA00022679"/>
    </source>
</evidence>
<keyword evidence="4 14" id="KW-0489">Methyltransferase</keyword>
<evidence type="ECO:0000256" key="12">
    <source>
        <dbReference type="ARBA" id="ARBA00023242"/>
    </source>
</evidence>
<dbReference type="GO" id="GO:0070901">
    <property type="term" value="P:mitochondrial tRNA methylation"/>
    <property type="evidence" value="ECO:0007669"/>
    <property type="project" value="UniProtKB-ARBA"/>
</dbReference>
<keyword evidence="8" id="KW-0479">Metal-binding</keyword>
<feature type="region of interest" description="Disordered" evidence="16">
    <location>
        <begin position="252"/>
        <end position="339"/>
    </location>
</feature>
<organism evidence="20 21">
    <name type="scientific">Aspergillus tamarii</name>
    <dbReference type="NCBI Taxonomy" id="41984"/>
    <lineage>
        <taxon>Eukaryota</taxon>
        <taxon>Fungi</taxon>
        <taxon>Dikarya</taxon>
        <taxon>Ascomycota</taxon>
        <taxon>Pezizomycotina</taxon>
        <taxon>Eurotiomycetes</taxon>
        <taxon>Eurotiomycetidae</taxon>
        <taxon>Eurotiales</taxon>
        <taxon>Aspergillaceae</taxon>
        <taxon>Aspergillus</taxon>
        <taxon>Aspergillus subgen. Circumdati</taxon>
    </lineage>
</organism>
<evidence type="ECO:0000313" key="20">
    <source>
        <dbReference type="EMBL" id="KAE8161190.1"/>
    </source>
</evidence>
<evidence type="ECO:0000256" key="15">
    <source>
        <dbReference type="PROSITE-ProRule" id="PRU01343"/>
    </source>
</evidence>
<feature type="compositionally biased region" description="Polar residues" evidence="16">
    <location>
        <begin position="1"/>
        <end position="27"/>
    </location>
</feature>
<evidence type="ECO:0000256" key="1">
    <source>
        <dbReference type="ARBA" id="ARBA00004123"/>
    </source>
</evidence>
<keyword evidence="3 14" id="KW-0963">Cytoplasm</keyword>
<dbReference type="SUPFAM" id="SSF53335">
    <property type="entry name" value="S-adenosyl-L-methionine-dependent methyltransferases"/>
    <property type="match status" value="1"/>
</dbReference>
<dbReference type="GO" id="GO:0035091">
    <property type="term" value="F:phosphatidylinositol binding"/>
    <property type="evidence" value="ECO:0007669"/>
    <property type="project" value="InterPro"/>
</dbReference>
<dbReference type="InterPro" id="IPR056744">
    <property type="entry name" value="TRM5/TYW2-like_N"/>
</dbReference>
<evidence type="ECO:0000256" key="16">
    <source>
        <dbReference type="SAM" id="MobiDB-lite"/>
    </source>
</evidence>
<comment type="subunit">
    <text evidence="14">Monomer.</text>
</comment>
<feature type="region of interest" description="Disordered" evidence="16">
    <location>
        <begin position="1"/>
        <end position="28"/>
    </location>
</feature>